<gene>
    <name evidence="3" type="ORF">SAMN05192586_11647</name>
</gene>
<dbReference type="AlphaFoldDB" id="A0A1G7PJT8"/>
<dbReference type="CDD" id="cd02440">
    <property type="entry name" value="AdoMet_MTases"/>
    <property type="match status" value="1"/>
</dbReference>
<dbReference type="InterPro" id="IPR041698">
    <property type="entry name" value="Methyltransf_25"/>
</dbReference>
<protein>
    <submittedName>
        <fullName evidence="3">Predicted nicotinamide N-methyase</fullName>
    </submittedName>
</protein>
<dbReference type="InterPro" id="IPR029063">
    <property type="entry name" value="SAM-dependent_MTases_sf"/>
</dbReference>
<accession>A0A1G7PJT8</accession>
<dbReference type="SUPFAM" id="SSF53335">
    <property type="entry name" value="S-adenosyl-L-methionine-dependent methyltransferases"/>
    <property type="match status" value="1"/>
</dbReference>
<feature type="domain" description="Methyltransferase" evidence="2">
    <location>
        <begin position="99"/>
        <end position="191"/>
    </location>
</feature>
<dbReference type="Proteomes" id="UP000199355">
    <property type="component" value="Unassembled WGS sequence"/>
</dbReference>
<evidence type="ECO:0000313" key="4">
    <source>
        <dbReference type="Proteomes" id="UP000199355"/>
    </source>
</evidence>
<dbReference type="Pfam" id="PF13649">
    <property type="entry name" value="Methyltransf_25"/>
    <property type="match status" value="1"/>
</dbReference>
<evidence type="ECO:0000259" key="2">
    <source>
        <dbReference type="Pfam" id="PF13649"/>
    </source>
</evidence>
<proteinExistence type="predicted"/>
<evidence type="ECO:0000256" key="1">
    <source>
        <dbReference type="SAM" id="MobiDB-lite"/>
    </source>
</evidence>
<dbReference type="PANTHER" id="PTHR14614:SF132">
    <property type="entry name" value="PROTEIN-LYSINE METHYLTRANSFERASE C42C1.13"/>
    <property type="match status" value="1"/>
</dbReference>
<dbReference type="Gene3D" id="3.40.50.150">
    <property type="entry name" value="Vaccinia Virus protein VP39"/>
    <property type="match status" value="1"/>
</dbReference>
<name>A0A1G7PJT8_9BACT</name>
<dbReference type="PANTHER" id="PTHR14614">
    <property type="entry name" value="HEPATOCELLULAR CARCINOMA-ASSOCIATED ANTIGEN"/>
    <property type="match status" value="1"/>
</dbReference>
<keyword evidence="4" id="KW-1185">Reference proteome</keyword>
<evidence type="ECO:0000313" key="3">
    <source>
        <dbReference type="EMBL" id="SDF86565.1"/>
    </source>
</evidence>
<feature type="region of interest" description="Disordered" evidence="1">
    <location>
        <begin position="1"/>
        <end position="23"/>
    </location>
</feature>
<dbReference type="InterPro" id="IPR019410">
    <property type="entry name" value="Methyltransf_16"/>
</dbReference>
<organism evidence="3 4">
    <name type="scientific">Desulfovibrio legallii</name>
    <dbReference type="NCBI Taxonomy" id="571438"/>
    <lineage>
        <taxon>Bacteria</taxon>
        <taxon>Pseudomonadati</taxon>
        <taxon>Thermodesulfobacteriota</taxon>
        <taxon>Desulfovibrionia</taxon>
        <taxon>Desulfovibrionales</taxon>
        <taxon>Desulfovibrionaceae</taxon>
        <taxon>Desulfovibrio</taxon>
    </lineage>
</organism>
<dbReference type="STRING" id="571438.SAMN05192586_11647"/>
<reference evidence="4" key="1">
    <citation type="submission" date="2016-10" db="EMBL/GenBank/DDBJ databases">
        <authorList>
            <person name="Varghese N."/>
            <person name="Submissions S."/>
        </authorList>
    </citation>
    <scope>NUCLEOTIDE SEQUENCE [LARGE SCALE GENOMIC DNA]</scope>
    <source>
        <strain evidence="4">KHC7</strain>
    </source>
</reference>
<sequence>MRYGATVKMPPQPSGNAPESAGTHGLTAYSPHIAVRAAGRLWRLERAADLESLWEAMTADPDDFADERLPYWTELWPASVALADWLALRREEIAGRACLDLGCGLGLTALTGQWLGARVTAVDYEEEALRFARRNAARNNVDQPLWAVMDWRRPAVAQGGMARVWGGDIMYEKRFVAPVLHFLDRALAPDGAAWVAEPGRTVYEAFLHALHNGGWQGRQVFSRVVEPIYAQPVPVTVRVWEIRRAPAFPTSGGGRIGNGRLR</sequence>
<dbReference type="EMBL" id="FNBX01000016">
    <property type="protein sequence ID" value="SDF86565.1"/>
    <property type="molecule type" value="Genomic_DNA"/>
</dbReference>